<evidence type="ECO:0000313" key="4">
    <source>
        <dbReference type="Proteomes" id="UP000052023"/>
    </source>
</evidence>
<feature type="chain" id="PRO_5006444564" evidence="2">
    <location>
        <begin position="22"/>
        <end position="78"/>
    </location>
</feature>
<keyword evidence="4" id="KW-1185">Reference proteome</keyword>
<evidence type="ECO:0000313" key="3">
    <source>
        <dbReference type="EMBL" id="KRR22600.1"/>
    </source>
</evidence>
<comment type="caution">
    <text evidence="3">The sequence shown here is derived from an EMBL/GenBank/DDBJ whole genome shotgun (WGS) entry which is preliminary data.</text>
</comment>
<proteinExistence type="predicted"/>
<keyword evidence="2" id="KW-0732">Signal</keyword>
<gene>
    <name evidence="3" type="ORF">CQ13_28765</name>
</gene>
<evidence type="ECO:0000256" key="2">
    <source>
        <dbReference type="SAM" id="SignalP"/>
    </source>
</evidence>
<dbReference type="AlphaFoldDB" id="A0A0R3MQX4"/>
<name>A0A0R3MQX4_9BRAD</name>
<protein>
    <submittedName>
        <fullName evidence="3">Uncharacterized protein</fullName>
    </submittedName>
</protein>
<feature type="region of interest" description="Disordered" evidence="1">
    <location>
        <begin position="40"/>
        <end position="78"/>
    </location>
</feature>
<dbReference type="Proteomes" id="UP000052023">
    <property type="component" value="Unassembled WGS sequence"/>
</dbReference>
<evidence type="ECO:0000256" key="1">
    <source>
        <dbReference type="SAM" id="MobiDB-lite"/>
    </source>
</evidence>
<dbReference type="RefSeq" id="WP_057845161.1">
    <property type="nucleotide sequence ID" value="NZ_LLYA01000163.1"/>
</dbReference>
<feature type="compositionally biased region" description="Low complexity" evidence="1">
    <location>
        <begin position="44"/>
        <end position="78"/>
    </location>
</feature>
<accession>A0A0R3MQX4</accession>
<dbReference type="EMBL" id="LLYA01000163">
    <property type="protein sequence ID" value="KRR22600.1"/>
    <property type="molecule type" value="Genomic_DNA"/>
</dbReference>
<sequence length="78" mass="7793">MRFNTIALATAIAFSGTVAVAQTANNHSTQRMKGNNTAKVVLQPNNGNPNGNADGPTTLSGTGSSSFGGSEPGTSGRN</sequence>
<feature type="signal peptide" evidence="2">
    <location>
        <begin position="1"/>
        <end position="21"/>
    </location>
</feature>
<organism evidence="3 4">
    <name type="scientific">Bradyrhizobium retamae</name>
    <dbReference type="NCBI Taxonomy" id="1300035"/>
    <lineage>
        <taxon>Bacteria</taxon>
        <taxon>Pseudomonadati</taxon>
        <taxon>Pseudomonadota</taxon>
        <taxon>Alphaproteobacteria</taxon>
        <taxon>Hyphomicrobiales</taxon>
        <taxon>Nitrobacteraceae</taxon>
        <taxon>Bradyrhizobium</taxon>
    </lineage>
</organism>
<reference evidence="3 4" key="1">
    <citation type="submission" date="2014-03" db="EMBL/GenBank/DDBJ databases">
        <title>Bradyrhizobium valentinum sp. nov., isolated from effective nodules of Lupinus mariae-josephae, a lupine endemic of basic-lime soils in Eastern Spain.</title>
        <authorList>
            <person name="Duran D."/>
            <person name="Rey L."/>
            <person name="Navarro A."/>
            <person name="Busquets A."/>
            <person name="Imperial J."/>
            <person name="Ruiz-Argueso T."/>
        </authorList>
    </citation>
    <scope>NUCLEOTIDE SEQUENCE [LARGE SCALE GENOMIC DNA]</scope>
    <source>
        <strain evidence="3 4">Ro19</strain>
    </source>
</reference>